<dbReference type="InterPro" id="IPR035369">
    <property type="entry name" value="Nrap_D4"/>
</dbReference>
<dbReference type="OrthoDB" id="10251401at2759"/>
<dbReference type="Pfam" id="PF17406">
    <property type="entry name" value="Nrap_D5"/>
    <property type="match status" value="1"/>
</dbReference>
<comment type="subcellular location">
    <subcellularLocation>
        <location evidence="1 5">Nucleus</location>
        <location evidence="1 5">Nucleolus</location>
    </subcellularLocation>
</comment>
<dbReference type="GO" id="GO:0032545">
    <property type="term" value="C:CURI complex"/>
    <property type="evidence" value="ECO:0007669"/>
    <property type="project" value="TreeGrafter"/>
</dbReference>
<feature type="domain" description="Nrap protein" evidence="9">
    <location>
        <begin position="473"/>
        <end position="622"/>
    </location>
</feature>
<dbReference type="Pfam" id="PF17407">
    <property type="entry name" value="Nrap_D6"/>
    <property type="match status" value="1"/>
</dbReference>
<comment type="caution">
    <text evidence="13">The sequence shown here is derived from an EMBL/GenBank/DDBJ whole genome shotgun (WGS) entry which is preliminary data.</text>
</comment>
<dbReference type="Pfam" id="PF17403">
    <property type="entry name" value="Nrap_D2"/>
    <property type="match status" value="1"/>
</dbReference>
<evidence type="ECO:0000259" key="7">
    <source>
        <dbReference type="Pfam" id="PF03813"/>
    </source>
</evidence>
<dbReference type="InterPro" id="IPR035368">
    <property type="entry name" value="Nrap_D3"/>
</dbReference>
<dbReference type="STRING" id="2010991.A0A3M2SNC4"/>
<evidence type="ECO:0000256" key="5">
    <source>
        <dbReference type="RuleBase" id="RU364032"/>
    </source>
</evidence>
<dbReference type="GO" id="GO:0032040">
    <property type="term" value="C:small-subunit processome"/>
    <property type="evidence" value="ECO:0007669"/>
    <property type="project" value="TreeGrafter"/>
</dbReference>
<feature type="region of interest" description="Disordered" evidence="6">
    <location>
        <begin position="230"/>
        <end position="253"/>
    </location>
</feature>
<evidence type="ECO:0000259" key="10">
    <source>
        <dbReference type="Pfam" id="PF17405"/>
    </source>
</evidence>
<evidence type="ECO:0000259" key="9">
    <source>
        <dbReference type="Pfam" id="PF17404"/>
    </source>
</evidence>
<keyword evidence="4 5" id="KW-0539">Nucleus</keyword>
<dbReference type="Gene3D" id="1.10.1410.10">
    <property type="match status" value="1"/>
</dbReference>
<dbReference type="GO" id="GO:0006364">
    <property type="term" value="P:rRNA processing"/>
    <property type="evidence" value="ECO:0007669"/>
    <property type="project" value="UniProtKB-KW"/>
</dbReference>
<dbReference type="Pfam" id="PF17405">
    <property type="entry name" value="Nrap_D4"/>
    <property type="match status" value="1"/>
</dbReference>
<feature type="region of interest" description="Disordered" evidence="6">
    <location>
        <begin position="274"/>
        <end position="294"/>
    </location>
</feature>
<sequence length="1130" mass="127841">MAASTPTIPRPKPPLFGRHNNLPSVIMESGSKRRKLGHSGSGLRHDGLIDFEARSSARVSTASTFVLQTDELLKEAKLDYAKALKGVDAHLHRLKEAIDSAPSHNAVPISEATASFEKKHRVVVPYPEPRPAKDAPYKLSFAKPAQYNVVGSYVAKTMIKTQAQFGIDMVIQMPKAMFQEKDYTSMRYFYRRAYYIAYVAAHVKKELGAEMDLGFELLNENPLLPVLTLRPKPEEEEEPKESKSKASKKKAKTSKSPYVIRVIPCAPDGLFPKSKLLPASNNNKSGETDDKKTQLSTPFYNSTLKAEETFISYLRVLTHAKNECPAFSDACVLGRIWLQQRGFGSSVSRGGFGHFEWSIMIALLLQMGGRNGQAALSTSLSSTELFKAAVQFLSTTDFNKKPFVFGSSKISPDTVKESGPVMFDPVRELNVLSKMSPWSASLLQMHAKSTTDLLADEAADKFEPTFIVKSDAPLQTFDALFEIKTKDISKASKSPDRRGPAWDFSLEAHKILKKAYGTRAQLVHFQLPSRKGWSLGSFHPSDSDKVLFGVMFEFAQMSRQMEHGPPAEEQKDAARFRQFWGEKAELRRFKDGSILECIEWTSRVPFQICEEITAHILKRHLKIVKEEITPFGAGFSNVITLSHMDKDAFDAARRAFQTLEHDIRNLEDLPLQIRQLSPVSPAARYASIDPPTPGFHQGTIEPIDVNLYFEASSRWPENLIAIQEAKIEFLLDFDRRLNAAKDNITTYLGRENQEIGIENLAYLDIVYDSGASFRLRIHCDLEETLLERQIKNKTLDQHVREESEAAFARFNWLFTTLPIHTQTISTFCTRLHSLSHSIRLVKHWFNCHKLSSHISEELIELFVLHVFLQPYPWKAPSSASTGFLRTLTFLSRWDWREEPLIVDSAEELTNDDRSTIHKELETWRKRDPNMNHTVMIVATSNDPSGLAYTRSGPSKLVASRMTRLAKAACKLIKDEGYQLDVSQLFDTSLEDYDVLFHLSRKAIRSILRDAASDPSARRHSQFKNLDDRTGRAPLPIRAHPVDVLMQELQRAYEDTLVFFRGTNNGEDDDAVIGAIWNPKLQQQKFRVGLPYNFNKVADEDDDVVEVNRKAVLLEIARLGGEVIKKIEEVE</sequence>
<organism evidence="13 14">
    <name type="scientific">Fusarium kuroshium</name>
    <dbReference type="NCBI Taxonomy" id="2010991"/>
    <lineage>
        <taxon>Eukaryota</taxon>
        <taxon>Fungi</taxon>
        <taxon>Dikarya</taxon>
        <taxon>Ascomycota</taxon>
        <taxon>Pezizomycotina</taxon>
        <taxon>Sordariomycetes</taxon>
        <taxon>Hypocreomycetidae</taxon>
        <taxon>Hypocreales</taxon>
        <taxon>Nectriaceae</taxon>
        <taxon>Fusarium</taxon>
        <taxon>Fusarium solani species complex</taxon>
    </lineage>
</organism>
<comment type="similarity">
    <text evidence="2 5">Belongs to the NRAP family.</text>
</comment>
<dbReference type="Proteomes" id="UP000277212">
    <property type="component" value="Unassembled WGS sequence"/>
</dbReference>
<evidence type="ECO:0000259" key="11">
    <source>
        <dbReference type="Pfam" id="PF17406"/>
    </source>
</evidence>
<feature type="domain" description="Nrap protein" evidence="7">
    <location>
        <begin position="167"/>
        <end position="322"/>
    </location>
</feature>
<feature type="domain" description="Nrap protein" evidence="11">
    <location>
        <begin position="832"/>
        <end position="986"/>
    </location>
</feature>
<evidence type="ECO:0000256" key="4">
    <source>
        <dbReference type="ARBA" id="ARBA00023242"/>
    </source>
</evidence>
<evidence type="ECO:0000313" key="13">
    <source>
        <dbReference type="EMBL" id="RMJ18765.1"/>
    </source>
</evidence>
<keyword evidence="5" id="KW-0698">rRNA processing</keyword>
<evidence type="ECO:0000256" key="3">
    <source>
        <dbReference type="ARBA" id="ARBA00022884"/>
    </source>
</evidence>
<feature type="region of interest" description="Disordered" evidence="6">
    <location>
        <begin position="1"/>
        <end position="21"/>
    </location>
</feature>
<feature type="domain" description="Nrap protein" evidence="10">
    <location>
        <begin position="643"/>
        <end position="829"/>
    </location>
</feature>
<dbReference type="InterPro" id="IPR035082">
    <property type="entry name" value="Nrap_D1"/>
</dbReference>
<feature type="domain" description="Nrap protein" evidence="12">
    <location>
        <begin position="989"/>
        <end position="1126"/>
    </location>
</feature>
<evidence type="ECO:0000259" key="12">
    <source>
        <dbReference type="Pfam" id="PF17407"/>
    </source>
</evidence>
<keyword evidence="14" id="KW-1185">Reference proteome</keyword>
<dbReference type="Gene3D" id="3.30.70.3030">
    <property type="match status" value="1"/>
</dbReference>
<keyword evidence="5" id="KW-0690">Ribosome biogenesis</keyword>
<dbReference type="InterPro" id="IPR035371">
    <property type="entry name" value="Nrap_D6"/>
</dbReference>
<dbReference type="GO" id="GO:0006409">
    <property type="term" value="P:tRNA export from nucleus"/>
    <property type="evidence" value="ECO:0007669"/>
    <property type="project" value="TreeGrafter"/>
</dbReference>
<dbReference type="PANTHER" id="PTHR17972:SF0">
    <property type="entry name" value="NUCLEOLAR PROTEIN 6"/>
    <property type="match status" value="1"/>
</dbReference>
<dbReference type="GO" id="GO:0034456">
    <property type="term" value="C:UTP-C complex"/>
    <property type="evidence" value="ECO:0007669"/>
    <property type="project" value="TreeGrafter"/>
</dbReference>
<proteinExistence type="inferred from homology"/>
<dbReference type="Pfam" id="PF03813">
    <property type="entry name" value="Nrap"/>
    <property type="match status" value="1"/>
</dbReference>
<dbReference type="PANTHER" id="PTHR17972">
    <property type="entry name" value="NUCLEOLAR RNA-ASSOCIATED PROTEIN"/>
    <property type="match status" value="1"/>
</dbReference>
<evidence type="ECO:0000256" key="6">
    <source>
        <dbReference type="SAM" id="MobiDB-lite"/>
    </source>
</evidence>
<name>A0A3M2SNC4_9HYPO</name>
<dbReference type="EMBL" id="NKUJ01000015">
    <property type="protein sequence ID" value="RMJ18765.1"/>
    <property type="molecule type" value="Genomic_DNA"/>
</dbReference>
<accession>A0A3M2SNC4</accession>
<evidence type="ECO:0000259" key="8">
    <source>
        <dbReference type="Pfam" id="PF17403"/>
    </source>
</evidence>
<dbReference type="Pfam" id="PF17404">
    <property type="entry name" value="Nrap_D3"/>
    <property type="match status" value="1"/>
</dbReference>
<gene>
    <name evidence="13" type="ORF">CDV36_001531</name>
</gene>
<evidence type="ECO:0000313" key="14">
    <source>
        <dbReference type="Proteomes" id="UP000277212"/>
    </source>
</evidence>
<dbReference type="InterPro" id="IPR035370">
    <property type="entry name" value="Nrap_D5"/>
</dbReference>
<dbReference type="InterPro" id="IPR005554">
    <property type="entry name" value="NOL6/Upt22"/>
</dbReference>
<protein>
    <recommendedName>
        <fullName evidence="5">U3 small nucleolar RNA-associated protein 22</fullName>
    </recommendedName>
</protein>
<dbReference type="InterPro" id="IPR035367">
    <property type="entry name" value="Nrap_D2"/>
</dbReference>
<keyword evidence="5" id="KW-0687">Ribonucleoprotein</keyword>
<reference evidence="13 14" key="1">
    <citation type="submission" date="2017-06" db="EMBL/GenBank/DDBJ databases">
        <title>Comparative genomic analysis of Ambrosia Fusariam Clade fungi.</title>
        <authorList>
            <person name="Stajich J.E."/>
            <person name="Carrillo J."/>
            <person name="Kijimoto T."/>
            <person name="Eskalen A."/>
            <person name="O'Donnell K."/>
            <person name="Kasson M."/>
        </authorList>
    </citation>
    <scope>NUCLEOTIDE SEQUENCE [LARGE SCALE GENOMIC DNA]</scope>
    <source>
        <strain evidence="13">UCR3666</strain>
    </source>
</reference>
<evidence type="ECO:0000256" key="2">
    <source>
        <dbReference type="ARBA" id="ARBA00006674"/>
    </source>
</evidence>
<dbReference type="AlphaFoldDB" id="A0A3M2SNC4"/>
<feature type="domain" description="Nrap protein" evidence="8">
    <location>
        <begin position="326"/>
        <end position="469"/>
    </location>
</feature>
<evidence type="ECO:0000256" key="1">
    <source>
        <dbReference type="ARBA" id="ARBA00004604"/>
    </source>
</evidence>
<dbReference type="GO" id="GO:0003723">
    <property type="term" value="F:RNA binding"/>
    <property type="evidence" value="ECO:0007669"/>
    <property type="project" value="UniProtKB-KW"/>
</dbReference>
<keyword evidence="3 5" id="KW-0694">RNA-binding</keyword>